<evidence type="ECO:0000313" key="8">
    <source>
        <dbReference type="Proteomes" id="UP000786989"/>
    </source>
</evidence>
<dbReference type="SUPFAM" id="SSF53067">
    <property type="entry name" value="Actin-like ATPase domain"/>
    <property type="match status" value="2"/>
</dbReference>
<evidence type="ECO:0000313" key="7">
    <source>
        <dbReference type="EMBL" id="HJF65598.1"/>
    </source>
</evidence>
<dbReference type="NCBIfam" id="TIGR00241">
    <property type="entry name" value="CoA_E_activ"/>
    <property type="match status" value="1"/>
</dbReference>
<dbReference type="CDD" id="cd24035">
    <property type="entry name" value="ASKHA_NBD_O66634-like_rpt2"/>
    <property type="match status" value="1"/>
</dbReference>
<evidence type="ECO:0000256" key="2">
    <source>
        <dbReference type="ARBA" id="ARBA00022723"/>
    </source>
</evidence>
<protein>
    <submittedName>
        <fullName evidence="7">Acyl-CoA dehydratase activase</fullName>
    </submittedName>
</protein>
<accession>A0A9D3A1C9</accession>
<comment type="cofactor">
    <cofactor evidence="1">
        <name>[4Fe-4S] cluster</name>
        <dbReference type="ChEBI" id="CHEBI:49883"/>
    </cofactor>
</comment>
<gene>
    <name evidence="7" type="ORF">K8U77_05735</name>
</gene>
<keyword evidence="3" id="KW-0408">Iron</keyword>
<evidence type="ECO:0000256" key="1">
    <source>
        <dbReference type="ARBA" id="ARBA00001966"/>
    </source>
</evidence>
<keyword evidence="4" id="KW-0411">Iron-sulfur</keyword>
<dbReference type="CDD" id="cd24034">
    <property type="entry name" value="ASKHA_NBD_O66634-like_rpt1"/>
    <property type="match status" value="1"/>
</dbReference>
<feature type="domain" description="ATPase BadF/BadG/BcrA/BcrD type" evidence="5">
    <location>
        <begin position="337"/>
        <end position="588"/>
    </location>
</feature>
<reference evidence="7" key="1">
    <citation type="journal article" date="2021" name="PeerJ">
        <title>Extensive microbial diversity within the chicken gut microbiome revealed by metagenomics and culture.</title>
        <authorList>
            <person name="Gilroy R."/>
            <person name="Ravi A."/>
            <person name="Getino M."/>
            <person name="Pursley I."/>
            <person name="Horton D.L."/>
            <person name="Alikhan N.F."/>
            <person name="Baker D."/>
            <person name="Gharbi K."/>
            <person name="Hall N."/>
            <person name="Watson M."/>
            <person name="Adriaenssens E.M."/>
            <person name="Foster-Nyarko E."/>
            <person name="Jarju S."/>
            <person name="Secka A."/>
            <person name="Antonio M."/>
            <person name="Oren A."/>
            <person name="Chaudhuri R.R."/>
            <person name="La Ragione R."/>
            <person name="Hildebrand F."/>
            <person name="Pallen M.J."/>
        </authorList>
    </citation>
    <scope>NUCLEOTIDE SEQUENCE</scope>
    <source>
        <strain evidence="7">ChiGjej6B6-11269</strain>
    </source>
</reference>
<keyword evidence="2" id="KW-0479">Metal-binding</keyword>
<dbReference type="GO" id="GO:0051536">
    <property type="term" value="F:iron-sulfur cluster binding"/>
    <property type="evidence" value="ECO:0007669"/>
    <property type="project" value="UniProtKB-KW"/>
</dbReference>
<dbReference type="PANTHER" id="PTHR32329:SF7">
    <property type="entry name" value="ACTIVATOR OF 2-HYDROXYACYL-COA-HYDRATASE"/>
    <property type="match status" value="1"/>
</dbReference>
<evidence type="ECO:0000256" key="4">
    <source>
        <dbReference type="ARBA" id="ARBA00023014"/>
    </source>
</evidence>
<evidence type="ECO:0000259" key="6">
    <source>
        <dbReference type="Pfam" id="PF09989"/>
    </source>
</evidence>
<dbReference type="InterPro" id="IPR018709">
    <property type="entry name" value="CoA_activase_DUF2229"/>
</dbReference>
<evidence type="ECO:0000256" key="3">
    <source>
        <dbReference type="ARBA" id="ARBA00023004"/>
    </source>
</evidence>
<dbReference type="EMBL" id="DYWI01000108">
    <property type="protein sequence ID" value="HJF65598.1"/>
    <property type="molecule type" value="Genomic_DNA"/>
</dbReference>
<dbReference type="InterPro" id="IPR051805">
    <property type="entry name" value="Dehydratase_Activator_Redct"/>
</dbReference>
<feature type="domain" description="ATPase BadF/BadG/BcrA/BcrD type" evidence="5">
    <location>
        <begin position="4"/>
        <end position="232"/>
    </location>
</feature>
<dbReference type="Proteomes" id="UP000786989">
    <property type="component" value="Unassembled WGS sequence"/>
</dbReference>
<comment type="caution">
    <text evidence="7">The sequence shown here is derived from an EMBL/GenBank/DDBJ whole genome shotgun (WGS) entry which is preliminary data.</text>
</comment>
<evidence type="ECO:0000259" key="5">
    <source>
        <dbReference type="Pfam" id="PF01869"/>
    </source>
</evidence>
<dbReference type="Pfam" id="PF01869">
    <property type="entry name" value="BcrAD_BadFG"/>
    <property type="match status" value="2"/>
</dbReference>
<name>A0A9D3A1C9_9ACTN</name>
<organism evidence="7 8">
    <name type="scientific">Slackia equolifaciens</name>
    <dbReference type="NCBI Taxonomy" id="498718"/>
    <lineage>
        <taxon>Bacteria</taxon>
        <taxon>Bacillati</taxon>
        <taxon>Actinomycetota</taxon>
        <taxon>Coriobacteriia</taxon>
        <taxon>Eggerthellales</taxon>
        <taxon>Eggerthellaceae</taxon>
        <taxon>Slackia</taxon>
    </lineage>
</organism>
<dbReference type="InterPro" id="IPR043129">
    <property type="entry name" value="ATPase_NBD"/>
</dbReference>
<sequence length="1525" mass="161470">MYTLGIDMGASAVKVAALTADGELLLTLCEAHDGAPSACAAKLVEDAQRRLGSLRCAGFALTGSGAHLATAALSGVRVLEDVPAITQGVRVLAPQAQSVIAVGAQSSYFITGLERQDAPEFAMNESCAAGTGSFFEDQMNRLGLSIEDYSSIVGQAQGIPRLSGRCTVFAKTDIIHRQQEGVPEADILLGLCYAMVRTYKATIVRGMGVKPPVMLVGGVLFNEGVVRAVREVFALGPDELLAEPEFVFAQAVGAAYEAWGARGAKPPHGGEGAADVADVHTIPAVEQLRDALESSVVQRGLARLAPLPAGTPKPDDGFGLTPRPWSVDRDGLVPCALGVDVGSTSTNLVLVDLCGRVLDAQYLRTRGNPQKAVTQGLADLGSRLGGEVRVVCAGVTGSGRTLIGKLIGADMVRDEITAQARAAAAADPQVDTVFEIGGQDSKFISLSGGRVVDFQMNKICAAGTGSFVEEQAVRLGIPLDEYGDLALSSQAPVDLGERCTVFVETAVNTALAEGAAKRDVAAGLCLSIVRNYLHRVAAGKRVGDRVVLQGGVAYNRGIVAAFKAYFGDRVTISPYFAVSGAVGAALLALEEASARASFVAPSCSGFMSNTPALDVAAFDSVSPDAASPDAEFPPTTFRGFWLERDESHQVDDHSAIVEQLEQTFAQTEQAYLAGYDPQCDPSKKTVGVPRCLMMHKLFPMANAFFRHLGFNVVISDASDEDAVHRAQRYAQGEVCFPVKLVYGHMAQLLEWGVDYVFMPRMHTIRHAVSKVRRNFACPYMQVAPRMVADAFDLEARGVELISPVLDMDFGQPALANAMLAVGKGLGRTPQETARAMLAGGFAVQKYTQKSEELGDAVLASLAPDERAVVILTRQYNVSDPVLNMDIPRLFAERGMRVVGLANLRALDVDVTPDHPGLCWPFGQHILAGAKLVRRDPRLFAVYLTNHGCGPDTIMTHLVAREMGDKPYLQIEVDEHASKVGVITRIEAFLNSIRSYDACDERNIPTSTRTFGREGDALDSGRACLLPSFGAHGTLVASWLTERGFDVRAVEPSRDALVAGQGECTTKEYASFALTLGMALQGVDVCAGDSRREALRQEESLHPDAQVLMAGTEGSESNVQYDAAVRITLESRNADAHVVAPKLDTLPWSVASAMAGVRDGAGRDAADKDAVRAAIKHADSLFIRLLAGDVVCAAPSNRRGEVLERMLSLGDGLTLEAVELAARKVTDMIAPDCGSNAKRLLLVGEWECVFADVISAGLWSRVEAEGHTLVRMPFSEFLWFMWSDHVAEEAAMPALAPTPDTVRGAVPKPAAAVASSLAVSSDASAAAGAAMLTKPNTGVSSDAAAIASAAAQLMGGHCGAHDASGQTCGCSNGHGRLPQPVQNAASAFAHPSVFAQPSDAFSMEEKRLLLDTYASWMMRVSAALGTASSFAADLDDLRGAADASMGRFAAGNARYRQGKTLCPTCGKEGAARIDGVVCAASMYENADIVMGLLKHEEAPLPVVRLSFDGGLDKSAEEKLRSFLYYL</sequence>
<dbReference type="InterPro" id="IPR008275">
    <property type="entry name" value="CoA_E_activase_dom"/>
</dbReference>
<dbReference type="PANTHER" id="PTHR32329">
    <property type="entry name" value="BIFUNCTIONAL PROTEIN [INCLUDES 2-HYDROXYACYL-COA DEHYDRATASE (N-TER) AND ITS ACTIVATOR DOMAIN (C_TERM)-RELATED"/>
    <property type="match status" value="1"/>
</dbReference>
<feature type="domain" description="DUF2229" evidence="6">
    <location>
        <begin position="685"/>
        <end position="898"/>
    </location>
</feature>
<dbReference type="Pfam" id="PF09989">
    <property type="entry name" value="DUF2229"/>
    <property type="match status" value="1"/>
</dbReference>
<dbReference type="Gene3D" id="3.40.50.11900">
    <property type="match status" value="1"/>
</dbReference>
<reference evidence="7" key="2">
    <citation type="submission" date="2021-09" db="EMBL/GenBank/DDBJ databases">
        <authorList>
            <person name="Gilroy R."/>
        </authorList>
    </citation>
    <scope>NUCLEOTIDE SEQUENCE</scope>
    <source>
        <strain evidence="7">ChiGjej6B6-11269</strain>
    </source>
</reference>
<dbReference type="GO" id="GO:0046872">
    <property type="term" value="F:metal ion binding"/>
    <property type="evidence" value="ECO:0007669"/>
    <property type="project" value="UniProtKB-KW"/>
</dbReference>
<dbReference type="InterPro" id="IPR002731">
    <property type="entry name" value="ATPase_BadF"/>
</dbReference>
<proteinExistence type="predicted"/>
<dbReference type="Gene3D" id="3.30.420.40">
    <property type="match status" value="4"/>
</dbReference>